<dbReference type="SMART" id="SM00382">
    <property type="entry name" value="AAA"/>
    <property type="match status" value="1"/>
</dbReference>
<dbReference type="KEGG" id="mdb:OVN18_05195"/>
<dbReference type="PANTHER" id="PTHR42771">
    <property type="entry name" value="IRON(3+)-HYDROXAMATE IMPORT ATP-BINDING PROTEIN FHUC"/>
    <property type="match status" value="1"/>
</dbReference>
<evidence type="ECO:0000259" key="11">
    <source>
        <dbReference type="PROSITE" id="PS50893"/>
    </source>
</evidence>
<organism evidence="12 13">
    <name type="scientific">Microcella daejeonensis</name>
    <dbReference type="NCBI Taxonomy" id="2994971"/>
    <lineage>
        <taxon>Bacteria</taxon>
        <taxon>Bacillati</taxon>
        <taxon>Actinomycetota</taxon>
        <taxon>Actinomycetes</taxon>
        <taxon>Micrococcales</taxon>
        <taxon>Microbacteriaceae</taxon>
        <taxon>Microcella</taxon>
    </lineage>
</organism>
<dbReference type="PANTHER" id="PTHR42771:SF2">
    <property type="entry name" value="IRON(3+)-HYDROXAMATE IMPORT ATP-BINDING PROTEIN FHUC"/>
    <property type="match status" value="1"/>
</dbReference>
<gene>
    <name evidence="12" type="ORF">OVN18_05195</name>
</gene>
<evidence type="ECO:0000256" key="2">
    <source>
        <dbReference type="ARBA" id="ARBA00022448"/>
    </source>
</evidence>
<dbReference type="InterPro" id="IPR003439">
    <property type="entry name" value="ABC_transporter-like_ATP-bd"/>
</dbReference>
<dbReference type="GO" id="GO:0006826">
    <property type="term" value="P:iron ion transport"/>
    <property type="evidence" value="ECO:0007669"/>
    <property type="project" value="UniProtKB-KW"/>
</dbReference>
<dbReference type="Pfam" id="PF00005">
    <property type="entry name" value="ABC_tran"/>
    <property type="match status" value="1"/>
</dbReference>
<dbReference type="GO" id="GO:0005524">
    <property type="term" value="F:ATP binding"/>
    <property type="evidence" value="ECO:0007669"/>
    <property type="project" value="UniProtKB-KW"/>
</dbReference>
<keyword evidence="13" id="KW-1185">Reference proteome</keyword>
<reference evidence="12" key="1">
    <citation type="submission" date="2022-11" db="EMBL/GenBank/DDBJ databases">
        <title>Description of Microcella daejonensis nov. sp, isolated from riverside soil.</title>
        <authorList>
            <person name="Molina K.M."/>
            <person name="Kim S.B."/>
        </authorList>
    </citation>
    <scope>NUCLEOTIDE SEQUENCE</scope>
    <source>
        <strain evidence="12">MMS21-STM12</strain>
    </source>
</reference>
<dbReference type="PROSITE" id="PS50893">
    <property type="entry name" value="ABC_TRANSPORTER_2"/>
    <property type="match status" value="1"/>
</dbReference>
<protein>
    <submittedName>
        <fullName evidence="12">ABC transporter ATP-binding protein</fullName>
    </submittedName>
</protein>
<evidence type="ECO:0000313" key="13">
    <source>
        <dbReference type="Proteomes" id="UP001164706"/>
    </source>
</evidence>
<evidence type="ECO:0000256" key="5">
    <source>
        <dbReference type="ARBA" id="ARBA00022741"/>
    </source>
</evidence>
<dbReference type="CDD" id="cd03214">
    <property type="entry name" value="ABC_Iron-Siderophores_B12_Hemin"/>
    <property type="match status" value="1"/>
</dbReference>
<keyword evidence="2" id="KW-0813">Transport</keyword>
<dbReference type="Proteomes" id="UP001164706">
    <property type="component" value="Chromosome"/>
</dbReference>
<keyword evidence="8" id="KW-0406">Ion transport</keyword>
<dbReference type="EMBL" id="CP113089">
    <property type="protein sequence ID" value="WAB82400.1"/>
    <property type="molecule type" value="Genomic_DNA"/>
</dbReference>
<dbReference type="AlphaFoldDB" id="A0A9E8S983"/>
<dbReference type="RefSeq" id="WP_267782412.1">
    <property type="nucleotide sequence ID" value="NZ_CP113089.1"/>
</dbReference>
<comment type="subcellular location">
    <subcellularLocation>
        <location evidence="1">Cell membrane</location>
        <topology evidence="1">Peripheral membrane protein</topology>
    </subcellularLocation>
</comment>
<accession>A0A9E8S983</accession>
<keyword evidence="6 12" id="KW-0067">ATP-binding</keyword>
<dbReference type="GO" id="GO:0016887">
    <property type="term" value="F:ATP hydrolysis activity"/>
    <property type="evidence" value="ECO:0007669"/>
    <property type="project" value="InterPro"/>
</dbReference>
<dbReference type="InterPro" id="IPR051535">
    <property type="entry name" value="Siderophore_ABC-ATPase"/>
</dbReference>
<dbReference type="Gene3D" id="3.40.50.300">
    <property type="entry name" value="P-loop containing nucleotide triphosphate hydrolases"/>
    <property type="match status" value="1"/>
</dbReference>
<evidence type="ECO:0000256" key="10">
    <source>
        <dbReference type="SAM" id="MobiDB-lite"/>
    </source>
</evidence>
<feature type="region of interest" description="Disordered" evidence="10">
    <location>
        <begin position="1"/>
        <end position="22"/>
    </location>
</feature>
<dbReference type="GO" id="GO:0005886">
    <property type="term" value="C:plasma membrane"/>
    <property type="evidence" value="ECO:0007669"/>
    <property type="project" value="UniProtKB-SubCell"/>
</dbReference>
<evidence type="ECO:0000256" key="6">
    <source>
        <dbReference type="ARBA" id="ARBA00022840"/>
    </source>
</evidence>
<dbReference type="InterPro" id="IPR017871">
    <property type="entry name" value="ABC_transporter-like_CS"/>
</dbReference>
<keyword evidence="9" id="KW-0472">Membrane</keyword>
<feature type="domain" description="ABC transporter" evidence="11">
    <location>
        <begin position="45"/>
        <end position="280"/>
    </location>
</feature>
<keyword evidence="7" id="KW-0408">Iron</keyword>
<dbReference type="SUPFAM" id="SSF52540">
    <property type="entry name" value="P-loop containing nucleoside triphosphate hydrolases"/>
    <property type="match status" value="1"/>
</dbReference>
<dbReference type="FunFam" id="3.40.50.300:FF:000134">
    <property type="entry name" value="Iron-enterobactin ABC transporter ATP-binding protein"/>
    <property type="match status" value="1"/>
</dbReference>
<proteinExistence type="predicted"/>
<feature type="compositionally biased region" description="Low complexity" evidence="10">
    <location>
        <begin position="1"/>
        <end position="11"/>
    </location>
</feature>
<name>A0A9E8S983_9MICO</name>
<evidence type="ECO:0000256" key="1">
    <source>
        <dbReference type="ARBA" id="ARBA00004202"/>
    </source>
</evidence>
<evidence type="ECO:0000256" key="3">
    <source>
        <dbReference type="ARBA" id="ARBA00022475"/>
    </source>
</evidence>
<dbReference type="InterPro" id="IPR027417">
    <property type="entry name" value="P-loop_NTPase"/>
</dbReference>
<evidence type="ECO:0000313" key="12">
    <source>
        <dbReference type="EMBL" id="WAB82400.1"/>
    </source>
</evidence>
<evidence type="ECO:0000256" key="4">
    <source>
        <dbReference type="ARBA" id="ARBA00022496"/>
    </source>
</evidence>
<evidence type="ECO:0000256" key="7">
    <source>
        <dbReference type="ARBA" id="ARBA00023004"/>
    </source>
</evidence>
<keyword evidence="3" id="KW-1003">Cell membrane</keyword>
<sequence length="302" mass="31541">MSPAARRASVPTAPPAAPPVGSAVPSSALDLLHAAAGDGSSPPVLRAEGLALAYGARTVVAGVDLEIAPGRLTALVGANGSGKSTLLRGFARLLPPQAGRVTLDGVDVARIPSRRIARAIGVLPQSPIAPEGIRVAELVARGRYPHQGIFRGRRSDDDVIVAAALEATDAMQLVDRRVDELSGGQRQRVWIAMALAQQPRILLLDEPTSALDIAHQVEVLDVLRAEVARGMTVVLVIHDLTLAARYADDLVVMAEGAIIARGAPGEVLTGEVVQRAFGVEARVLEDPDTGRPVILPRSQPLP</sequence>
<evidence type="ECO:0000256" key="8">
    <source>
        <dbReference type="ARBA" id="ARBA00023065"/>
    </source>
</evidence>
<keyword evidence="4" id="KW-0410">Iron transport</keyword>
<dbReference type="PROSITE" id="PS00211">
    <property type="entry name" value="ABC_TRANSPORTER_1"/>
    <property type="match status" value="1"/>
</dbReference>
<evidence type="ECO:0000256" key="9">
    <source>
        <dbReference type="ARBA" id="ARBA00023136"/>
    </source>
</evidence>
<keyword evidence="5" id="KW-0547">Nucleotide-binding</keyword>
<dbReference type="InterPro" id="IPR003593">
    <property type="entry name" value="AAA+_ATPase"/>
</dbReference>